<dbReference type="InterPro" id="IPR011708">
    <property type="entry name" value="DNA_pol3_alpha_NTPase_dom"/>
</dbReference>
<name>X1DJ22_9ZZZZ</name>
<evidence type="ECO:0000313" key="2">
    <source>
        <dbReference type="EMBL" id="GAH04989.1"/>
    </source>
</evidence>
<feature type="domain" description="Bacterial DNA polymerase III alpha subunit NTPase" evidence="1">
    <location>
        <begin position="1"/>
        <end position="54"/>
    </location>
</feature>
<dbReference type="GO" id="GO:0006260">
    <property type="term" value="P:DNA replication"/>
    <property type="evidence" value="ECO:0007669"/>
    <property type="project" value="InterPro"/>
</dbReference>
<dbReference type="InterPro" id="IPR004805">
    <property type="entry name" value="DnaE2/DnaE/PolC"/>
</dbReference>
<proteinExistence type="predicted"/>
<accession>X1DJ22</accession>
<dbReference type="AlphaFoldDB" id="X1DJ22"/>
<organism evidence="2">
    <name type="scientific">marine sediment metagenome</name>
    <dbReference type="NCBI Taxonomy" id="412755"/>
    <lineage>
        <taxon>unclassified sequences</taxon>
        <taxon>metagenomes</taxon>
        <taxon>ecological metagenomes</taxon>
    </lineage>
</organism>
<dbReference type="PANTHER" id="PTHR32294">
    <property type="entry name" value="DNA POLYMERASE III SUBUNIT ALPHA"/>
    <property type="match status" value="1"/>
</dbReference>
<gene>
    <name evidence="2" type="ORF">S01H4_42384</name>
</gene>
<dbReference type="EMBL" id="BART01023268">
    <property type="protein sequence ID" value="GAH04989.1"/>
    <property type="molecule type" value="Genomic_DNA"/>
</dbReference>
<sequence>LEIITKTGFCGYFLIVADIARFAHKNNIPICGKGSSAGSIVSYILGISSIDPSSNLTHVP</sequence>
<dbReference type="Pfam" id="PF07733">
    <property type="entry name" value="DNA_pol3_alpha"/>
    <property type="match status" value="1"/>
</dbReference>
<protein>
    <recommendedName>
        <fullName evidence="1">Bacterial DNA polymerase III alpha subunit NTPase domain-containing protein</fullName>
    </recommendedName>
</protein>
<feature type="non-terminal residue" evidence="2">
    <location>
        <position position="1"/>
    </location>
</feature>
<evidence type="ECO:0000259" key="1">
    <source>
        <dbReference type="Pfam" id="PF07733"/>
    </source>
</evidence>
<comment type="caution">
    <text evidence="2">The sequence shown here is derived from an EMBL/GenBank/DDBJ whole genome shotgun (WGS) entry which is preliminary data.</text>
</comment>
<reference evidence="2" key="1">
    <citation type="journal article" date="2014" name="Front. Microbiol.">
        <title>High frequency of phylogenetically diverse reductive dehalogenase-homologous genes in deep subseafloor sedimentary metagenomes.</title>
        <authorList>
            <person name="Kawai M."/>
            <person name="Futagami T."/>
            <person name="Toyoda A."/>
            <person name="Takaki Y."/>
            <person name="Nishi S."/>
            <person name="Hori S."/>
            <person name="Arai W."/>
            <person name="Tsubouchi T."/>
            <person name="Morono Y."/>
            <person name="Uchiyama I."/>
            <person name="Ito T."/>
            <person name="Fujiyama A."/>
            <person name="Inagaki F."/>
            <person name="Takami H."/>
        </authorList>
    </citation>
    <scope>NUCLEOTIDE SEQUENCE</scope>
    <source>
        <strain evidence="2">Expedition CK06-06</strain>
    </source>
</reference>
<dbReference type="GO" id="GO:0008408">
    <property type="term" value="F:3'-5' exonuclease activity"/>
    <property type="evidence" value="ECO:0007669"/>
    <property type="project" value="InterPro"/>
</dbReference>